<feature type="compositionally biased region" description="Basic and acidic residues" evidence="5">
    <location>
        <begin position="376"/>
        <end position="389"/>
    </location>
</feature>
<feature type="transmembrane region" description="Helical" evidence="6">
    <location>
        <begin position="232"/>
        <end position="250"/>
    </location>
</feature>
<evidence type="ECO:0000313" key="7">
    <source>
        <dbReference type="EMBL" id="KAF2788959.1"/>
    </source>
</evidence>
<feature type="transmembrane region" description="Helical" evidence="6">
    <location>
        <begin position="324"/>
        <end position="345"/>
    </location>
</feature>
<dbReference type="InterPro" id="IPR036259">
    <property type="entry name" value="MFS_trans_sf"/>
</dbReference>
<evidence type="ECO:0000256" key="1">
    <source>
        <dbReference type="ARBA" id="ARBA00004141"/>
    </source>
</evidence>
<feature type="transmembrane region" description="Helical" evidence="6">
    <location>
        <begin position="165"/>
        <end position="187"/>
    </location>
</feature>
<accession>A0A6A6WXY3</accession>
<feature type="transmembrane region" description="Helical" evidence="6">
    <location>
        <begin position="256"/>
        <end position="279"/>
    </location>
</feature>
<feature type="transmembrane region" description="Helical" evidence="6">
    <location>
        <begin position="299"/>
        <end position="318"/>
    </location>
</feature>
<sequence length="399" mass="45566">MLWPVALGICIDLLPDYGNPQGFLKGIISAVYSLDAILSLPFIPYVNDKLGRRGSIFGGSLVIILGQYSGSFGQVTAVGITFGTNNIHNNWGWRIPSFLQMAPSVLQIIFIYTLPESPRWLISHDREEEAEVILVKYHAEGNTESEFVKAEVLHLFSTAAMRRHLLITTMLGLFTQWSGNTLISYYFGDLLGMAGITKSVTKQKLNLANSCWSLVNGFIISIVVTRFRRRTLYLTCTCALLCCYTAWYISIHHNQFASIANVFFIFTYSPCYNIGYNALTYTYMVELWPFMERSRRISVFRLFSRPAGFFTTFVNPIGLKNIGWKWLIAYCCWLFFEITFVYFIFPETSNRTLEELAFLFEDKEFADRATKAVEKAVHSGHNENVDGKRYSSQISERQG</sequence>
<keyword evidence="4 6" id="KW-0472">Membrane</keyword>
<dbReference type="GO" id="GO:0005351">
    <property type="term" value="F:carbohydrate:proton symporter activity"/>
    <property type="evidence" value="ECO:0007669"/>
    <property type="project" value="TreeGrafter"/>
</dbReference>
<name>A0A6A6WXY3_9PLEO</name>
<dbReference type="Gene3D" id="1.20.1250.20">
    <property type="entry name" value="MFS general substrate transporter like domains"/>
    <property type="match status" value="1"/>
</dbReference>
<keyword evidence="3 6" id="KW-1133">Transmembrane helix</keyword>
<dbReference type="GO" id="GO:0016020">
    <property type="term" value="C:membrane"/>
    <property type="evidence" value="ECO:0007669"/>
    <property type="project" value="UniProtKB-SubCell"/>
</dbReference>
<dbReference type="InterPro" id="IPR050360">
    <property type="entry name" value="MFS_Sugar_Transporters"/>
</dbReference>
<gene>
    <name evidence="7" type="ORF">K505DRAFT_352876</name>
</gene>
<dbReference type="PANTHER" id="PTHR48022:SF29">
    <property type="entry name" value="SUGAR TRANSPORTER, PUTATIVE (AFU_ORTHOLOGUE AFUA_6G14500)-RELATED"/>
    <property type="match status" value="1"/>
</dbReference>
<evidence type="ECO:0000256" key="5">
    <source>
        <dbReference type="SAM" id="MobiDB-lite"/>
    </source>
</evidence>
<feature type="transmembrane region" description="Helical" evidence="6">
    <location>
        <begin position="95"/>
        <end position="114"/>
    </location>
</feature>
<feature type="transmembrane region" description="Helical" evidence="6">
    <location>
        <begin position="207"/>
        <end position="225"/>
    </location>
</feature>
<evidence type="ECO:0000256" key="2">
    <source>
        <dbReference type="ARBA" id="ARBA00022692"/>
    </source>
</evidence>
<dbReference type="AlphaFoldDB" id="A0A6A6WXY3"/>
<organism evidence="7 8">
    <name type="scientific">Melanomma pulvis-pyrius CBS 109.77</name>
    <dbReference type="NCBI Taxonomy" id="1314802"/>
    <lineage>
        <taxon>Eukaryota</taxon>
        <taxon>Fungi</taxon>
        <taxon>Dikarya</taxon>
        <taxon>Ascomycota</taxon>
        <taxon>Pezizomycotina</taxon>
        <taxon>Dothideomycetes</taxon>
        <taxon>Pleosporomycetidae</taxon>
        <taxon>Pleosporales</taxon>
        <taxon>Melanommataceae</taxon>
        <taxon>Melanomma</taxon>
    </lineage>
</organism>
<feature type="region of interest" description="Disordered" evidence="5">
    <location>
        <begin position="376"/>
        <end position="399"/>
    </location>
</feature>
<evidence type="ECO:0000256" key="3">
    <source>
        <dbReference type="ARBA" id="ARBA00022989"/>
    </source>
</evidence>
<dbReference type="Pfam" id="PF00083">
    <property type="entry name" value="Sugar_tr"/>
    <property type="match status" value="1"/>
</dbReference>
<dbReference type="InterPro" id="IPR005828">
    <property type="entry name" value="MFS_sugar_transport-like"/>
</dbReference>
<keyword evidence="8" id="KW-1185">Reference proteome</keyword>
<evidence type="ECO:0000256" key="4">
    <source>
        <dbReference type="ARBA" id="ARBA00023136"/>
    </source>
</evidence>
<feature type="transmembrane region" description="Helical" evidence="6">
    <location>
        <begin position="23"/>
        <end position="43"/>
    </location>
</feature>
<reference evidence="7" key="1">
    <citation type="journal article" date="2020" name="Stud. Mycol.">
        <title>101 Dothideomycetes genomes: a test case for predicting lifestyles and emergence of pathogens.</title>
        <authorList>
            <person name="Haridas S."/>
            <person name="Albert R."/>
            <person name="Binder M."/>
            <person name="Bloem J."/>
            <person name="Labutti K."/>
            <person name="Salamov A."/>
            <person name="Andreopoulos B."/>
            <person name="Baker S."/>
            <person name="Barry K."/>
            <person name="Bills G."/>
            <person name="Bluhm B."/>
            <person name="Cannon C."/>
            <person name="Castanera R."/>
            <person name="Culley D."/>
            <person name="Daum C."/>
            <person name="Ezra D."/>
            <person name="Gonzalez J."/>
            <person name="Henrissat B."/>
            <person name="Kuo A."/>
            <person name="Liang C."/>
            <person name="Lipzen A."/>
            <person name="Lutzoni F."/>
            <person name="Magnuson J."/>
            <person name="Mondo S."/>
            <person name="Nolan M."/>
            <person name="Ohm R."/>
            <person name="Pangilinan J."/>
            <person name="Park H.-J."/>
            <person name="Ramirez L."/>
            <person name="Alfaro M."/>
            <person name="Sun H."/>
            <person name="Tritt A."/>
            <person name="Yoshinaga Y."/>
            <person name="Zwiers L.-H."/>
            <person name="Turgeon B."/>
            <person name="Goodwin S."/>
            <person name="Spatafora J."/>
            <person name="Crous P."/>
            <person name="Grigoriev I."/>
        </authorList>
    </citation>
    <scope>NUCLEOTIDE SEQUENCE</scope>
    <source>
        <strain evidence="7">CBS 109.77</strain>
    </source>
</reference>
<keyword evidence="2 6" id="KW-0812">Transmembrane</keyword>
<evidence type="ECO:0000256" key="6">
    <source>
        <dbReference type="SAM" id="Phobius"/>
    </source>
</evidence>
<feature type="compositionally biased region" description="Polar residues" evidence="5">
    <location>
        <begin position="390"/>
        <end position="399"/>
    </location>
</feature>
<feature type="transmembrane region" description="Helical" evidence="6">
    <location>
        <begin position="55"/>
        <end position="75"/>
    </location>
</feature>
<dbReference type="SUPFAM" id="SSF103473">
    <property type="entry name" value="MFS general substrate transporter"/>
    <property type="match status" value="1"/>
</dbReference>
<proteinExistence type="predicted"/>
<evidence type="ECO:0000313" key="8">
    <source>
        <dbReference type="Proteomes" id="UP000799757"/>
    </source>
</evidence>
<dbReference type="PANTHER" id="PTHR48022">
    <property type="entry name" value="PLASTIDIC GLUCOSE TRANSPORTER 4"/>
    <property type="match status" value="1"/>
</dbReference>
<dbReference type="OrthoDB" id="6133115at2759"/>
<protein>
    <submittedName>
        <fullName evidence="7">MFS general substrate transporter</fullName>
    </submittedName>
</protein>
<comment type="subcellular location">
    <subcellularLocation>
        <location evidence="1">Membrane</location>
        <topology evidence="1">Multi-pass membrane protein</topology>
    </subcellularLocation>
</comment>
<dbReference type="EMBL" id="MU002174">
    <property type="protein sequence ID" value="KAF2788959.1"/>
    <property type="molecule type" value="Genomic_DNA"/>
</dbReference>
<dbReference type="Proteomes" id="UP000799757">
    <property type="component" value="Unassembled WGS sequence"/>
</dbReference>